<evidence type="ECO:0000313" key="10">
    <source>
        <dbReference type="Proteomes" id="UP000588051"/>
    </source>
</evidence>
<feature type="chain" id="PRO_5032391202" description="Flagellar protein" evidence="8">
    <location>
        <begin position="21"/>
        <end position="142"/>
    </location>
</feature>
<evidence type="ECO:0000313" key="9">
    <source>
        <dbReference type="EMBL" id="NVO78245.1"/>
    </source>
</evidence>
<dbReference type="GO" id="GO:0009425">
    <property type="term" value="C:bacterial-type flagellum basal body"/>
    <property type="evidence" value="ECO:0007669"/>
    <property type="project" value="UniProtKB-SubCell"/>
</dbReference>
<evidence type="ECO:0000256" key="7">
    <source>
        <dbReference type="RuleBase" id="RU362064"/>
    </source>
</evidence>
<name>A0A850QL27_9BURK</name>
<comment type="similarity">
    <text evidence="6 7">Belongs to the FliO/MopB family.</text>
</comment>
<keyword evidence="2 7" id="KW-0812">Transmembrane</keyword>
<dbReference type="PANTHER" id="PTHR38766:SF1">
    <property type="entry name" value="FLAGELLAR PROTEIN FLIO"/>
    <property type="match status" value="1"/>
</dbReference>
<protein>
    <recommendedName>
        <fullName evidence="7">Flagellar protein</fullName>
    </recommendedName>
</protein>
<gene>
    <name evidence="9" type="primary">fliO</name>
    <name evidence="9" type="ORF">HV832_10425</name>
</gene>
<sequence>MTRFSGYSLLFILVTAGSNAAAETPGVTPATGFLQILLALFFILALIFSGVWLLKRFNPAIAANRIPLKVLGNLSVGNKERIMIIEAGDQWLIVGVTANNIQTLGTLPKQESLLSAGTADSSTFQDWLRHTLEKKKSATADH</sequence>
<evidence type="ECO:0000256" key="8">
    <source>
        <dbReference type="SAM" id="SignalP"/>
    </source>
</evidence>
<keyword evidence="8" id="KW-0732">Signal</keyword>
<dbReference type="RefSeq" id="WP_176803771.1">
    <property type="nucleotide sequence ID" value="NZ_JABXYJ010000005.1"/>
</dbReference>
<evidence type="ECO:0000256" key="3">
    <source>
        <dbReference type="ARBA" id="ARBA00022989"/>
    </source>
</evidence>
<comment type="subcellular location">
    <subcellularLocation>
        <location evidence="7">Cell membrane</location>
    </subcellularLocation>
    <subcellularLocation>
        <location evidence="7">Bacterial flagellum basal body</location>
    </subcellularLocation>
</comment>
<comment type="caution">
    <text evidence="9">The sequence shown here is derived from an EMBL/GenBank/DDBJ whole genome shotgun (WGS) entry which is preliminary data.</text>
</comment>
<dbReference type="NCBIfam" id="TIGR03500">
    <property type="entry name" value="FliO_TIGR"/>
    <property type="match status" value="1"/>
</dbReference>
<dbReference type="Pfam" id="PF04347">
    <property type="entry name" value="FliO"/>
    <property type="match status" value="1"/>
</dbReference>
<evidence type="ECO:0000256" key="6">
    <source>
        <dbReference type="ARBA" id="ARBA00037937"/>
    </source>
</evidence>
<dbReference type="InterPro" id="IPR052205">
    <property type="entry name" value="FliO/MopB"/>
</dbReference>
<keyword evidence="5 7" id="KW-0975">Bacterial flagellum</keyword>
<accession>A0A850QL27</accession>
<feature type="signal peptide" evidence="8">
    <location>
        <begin position="1"/>
        <end position="20"/>
    </location>
</feature>
<evidence type="ECO:0000256" key="1">
    <source>
        <dbReference type="ARBA" id="ARBA00022475"/>
    </source>
</evidence>
<proteinExistence type="inferred from homology"/>
<keyword evidence="4 7" id="KW-0472">Membrane</keyword>
<keyword evidence="3 7" id="KW-1133">Transmembrane helix</keyword>
<keyword evidence="9" id="KW-0966">Cell projection</keyword>
<evidence type="ECO:0000256" key="2">
    <source>
        <dbReference type="ARBA" id="ARBA00022692"/>
    </source>
</evidence>
<dbReference type="PANTHER" id="PTHR38766">
    <property type="entry name" value="FLAGELLAR PROTEIN FLIO"/>
    <property type="match status" value="1"/>
</dbReference>
<organism evidence="9 10">
    <name type="scientific">Undibacterium oligocarboniphilum</name>
    <dbReference type="NCBI Taxonomy" id="666702"/>
    <lineage>
        <taxon>Bacteria</taxon>
        <taxon>Pseudomonadati</taxon>
        <taxon>Pseudomonadota</taxon>
        <taxon>Betaproteobacteria</taxon>
        <taxon>Burkholderiales</taxon>
        <taxon>Oxalobacteraceae</taxon>
        <taxon>Undibacterium</taxon>
    </lineage>
</organism>
<dbReference type="Proteomes" id="UP000588051">
    <property type="component" value="Unassembled WGS sequence"/>
</dbReference>
<evidence type="ECO:0000256" key="5">
    <source>
        <dbReference type="ARBA" id="ARBA00023143"/>
    </source>
</evidence>
<keyword evidence="10" id="KW-1185">Reference proteome</keyword>
<dbReference type="InterPro" id="IPR022781">
    <property type="entry name" value="Flagellar_biosynth_FliO"/>
</dbReference>
<dbReference type="GO" id="GO:0005886">
    <property type="term" value="C:plasma membrane"/>
    <property type="evidence" value="ECO:0007669"/>
    <property type="project" value="UniProtKB-SubCell"/>
</dbReference>
<keyword evidence="9" id="KW-0969">Cilium</keyword>
<reference evidence="9 10" key="1">
    <citation type="submission" date="2020-06" db="EMBL/GenBank/DDBJ databases">
        <authorList>
            <person name="Qiu C."/>
            <person name="Liu Z."/>
        </authorList>
    </citation>
    <scope>NUCLEOTIDE SEQUENCE [LARGE SCALE GENOMIC DNA]</scope>
    <source>
        <strain evidence="9 10">EM 1</strain>
    </source>
</reference>
<dbReference type="GO" id="GO:0044781">
    <property type="term" value="P:bacterial-type flagellum organization"/>
    <property type="evidence" value="ECO:0007669"/>
    <property type="project" value="UniProtKB-UniRule"/>
</dbReference>
<keyword evidence="1 7" id="KW-1003">Cell membrane</keyword>
<dbReference type="EMBL" id="JABXYJ010000005">
    <property type="protein sequence ID" value="NVO78245.1"/>
    <property type="molecule type" value="Genomic_DNA"/>
</dbReference>
<keyword evidence="9" id="KW-0282">Flagellum</keyword>
<feature type="transmembrane region" description="Helical" evidence="7">
    <location>
        <begin position="32"/>
        <end position="54"/>
    </location>
</feature>
<evidence type="ECO:0000256" key="4">
    <source>
        <dbReference type="ARBA" id="ARBA00023136"/>
    </source>
</evidence>
<dbReference type="AlphaFoldDB" id="A0A850QL27"/>